<organism evidence="2 3">
    <name type="scientific">Aspergillus sclerotioniger CBS 115572</name>
    <dbReference type="NCBI Taxonomy" id="1450535"/>
    <lineage>
        <taxon>Eukaryota</taxon>
        <taxon>Fungi</taxon>
        <taxon>Dikarya</taxon>
        <taxon>Ascomycota</taxon>
        <taxon>Pezizomycotina</taxon>
        <taxon>Eurotiomycetes</taxon>
        <taxon>Eurotiomycetidae</taxon>
        <taxon>Eurotiales</taxon>
        <taxon>Aspergillaceae</taxon>
        <taxon>Aspergillus</taxon>
        <taxon>Aspergillus subgen. Circumdati</taxon>
    </lineage>
</organism>
<name>A0A317WN70_9EURO</name>
<dbReference type="EMBL" id="MSFK01000014">
    <property type="protein sequence ID" value="PWY87201.1"/>
    <property type="molecule type" value="Genomic_DNA"/>
</dbReference>
<dbReference type="GeneID" id="37119754"/>
<reference evidence="2 3" key="1">
    <citation type="submission" date="2016-12" db="EMBL/GenBank/DDBJ databases">
        <title>The genomes of Aspergillus section Nigri reveals drivers in fungal speciation.</title>
        <authorList>
            <consortium name="DOE Joint Genome Institute"/>
            <person name="Vesth T.C."/>
            <person name="Nybo J."/>
            <person name="Theobald S."/>
            <person name="Brandl J."/>
            <person name="Frisvad J.C."/>
            <person name="Nielsen K.F."/>
            <person name="Lyhne E.K."/>
            <person name="Kogle M.E."/>
            <person name="Kuo A."/>
            <person name="Riley R."/>
            <person name="Clum A."/>
            <person name="Nolan M."/>
            <person name="Lipzen A."/>
            <person name="Salamov A."/>
            <person name="Henrissat B."/>
            <person name="Wiebenga A."/>
            <person name="De Vries R.P."/>
            <person name="Grigoriev I.V."/>
            <person name="Mortensen U.H."/>
            <person name="Andersen M.R."/>
            <person name="Baker S.E."/>
        </authorList>
    </citation>
    <scope>NUCLEOTIDE SEQUENCE [LARGE SCALE GENOMIC DNA]</scope>
    <source>
        <strain evidence="2 3">CBS 115572</strain>
    </source>
</reference>
<proteinExistence type="predicted"/>
<dbReference type="RefSeq" id="XP_025467409.1">
    <property type="nucleotide sequence ID" value="XM_025617611.1"/>
</dbReference>
<dbReference type="Proteomes" id="UP000246702">
    <property type="component" value="Unassembled WGS sequence"/>
</dbReference>
<evidence type="ECO:0000313" key="2">
    <source>
        <dbReference type="EMBL" id="PWY87201.1"/>
    </source>
</evidence>
<dbReference type="AlphaFoldDB" id="A0A317WN70"/>
<dbReference type="OrthoDB" id="10522247at2759"/>
<gene>
    <name evidence="2" type="ORF">BO94DRAFT_70327</name>
</gene>
<evidence type="ECO:0000256" key="1">
    <source>
        <dbReference type="SAM" id="MobiDB-lite"/>
    </source>
</evidence>
<accession>A0A317WN70</accession>
<protein>
    <submittedName>
        <fullName evidence="2">Uncharacterized protein</fullName>
    </submittedName>
</protein>
<comment type="caution">
    <text evidence="2">The sequence shown here is derived from an EMBL/GenBank/DDBJ whole genome shotgun (WGS) entry which is preliminary data.</text>
</comment>
<evidence type="ECO:0000313" key="3">
    <source>
        <dbReference type="Proteomes" id="UP000246702"/>
    </source>
</evidence>
<feature type="region of interest" description="Disordered" evidence="1">
    <location>
        <begin position="104"/>
        <end position="127"/>
    </location>
</feature>
<keyword evidence="3" id="KW-1185">Reference proteome</keyword>
<sequence>MCHRLPMQPFYQASGDRLASSTTDGCPHQTLLLMDHLRKEKKKKTMAPSTAKAQCWLPILLFPLSPALSSAAAWRRNPEAQQRNGIGSGGTKLRLDFGAGAASRCAPFPNRPNGREAEVQGVPTNNA</sequence>